<dbReference type="EMBL" id="UINC01070652">
    <property type="protein sequence ID" value="SVC04961.1"/>
    <property type="molecule type" value="Genomic_DNA"/>
</dbReference>
<dbReference type="AlphaFoldDB" id="A0A382J2A3"/>
<reference evidence="1" key="1">
    <citation type="submission" date="2018-05" db="EMBL/GenBank/DDBJ databases">
        <authorList>
            <person name="Lanie J.A."/>
            <person name="Ng W.-L."/>
            <person name="Kazmierczak K.M."/>
            <person name="Andrzejewski T.M."/>
            <person name="Davidsen T.M."/>
            <person name="Wayne K.J."/>
            <person name="Tettelin H."/>
            <person name="Glass J.I."/>
            <person name="Rusch D."/>
            <person name="Podicherti R."/>
            <person name="Tsui H.-C.T."/>
            <person name="Winkler M.E."/>
        </authorList>
    </citation>
    <scope>NUCLEOTIDE SEQUENCE</scope>
</reference>
<organism evidence="1">
    <name type="scientific">marine metagenome</name>
    <dbReference type="NCBI Taxonomy" id="408172"/>
    <lineage>
        <taxon>unclassified sequences</taxon>
        <taxon>metagenomes</taxon>
        <taxon>ecological metagenomes</taxon>
    </lineage>
</organism>
<feature type="non-terminal residue" evidence="1">
    <location>
        <position position="1"/>
    </location>
</feature>
<evidence type="ECO:0000313" key="1">
    <source>
        <dbReference type="EMBL" id="SVC04961.1"/>
    </source>
</evidence>
<proteinExistence type="predicted"/>
<sequence>VDNFISANEVAKGECYPVSKITKSYPIGYGVTKELATVLGSYWKEKESVQDQCYIQPSEFLIESDTGEIIALSYSDGGLGRIDARDVVGFVAGRENMKDNVPHVWPWGIDPPLDEEK</sequence>
<name>A0A382J2A3_9ZZZZ</name>
<protein>
    <submittedName>
        <fullName evidence="1">Uncharacterized protein</fullName>
    </submittedName>
</protein>
<accession>A0A382J2A3</accession>
<gene>
    <name evidence="1" type="ORF">METZ01_LOCUS257815</name>
</gene>